<proteinExistence type="predicted"/>
<keyword evidence="3" id="KW-1185">Reference proteome</keyword>
<comment type="caution">
    <text evidence="2">The sequence shown here is derived from an EMBL/GenBank/DDBJ whole genome shotgun (WGS) entry which is preliminary data.</text>
</comment>
<evidence type="ECO:0000256" key="1">
    <source>
        <dbReference type="SAM" id="SignalP"/>
    </source>
</evidence>
<sequence>MVTVVYWIRACCILHNLLTQDCYNPGLKDGSEKKNKTQEQKIIQLPKEFRNRRKQEKETEGNKKSEFVKQVVLEAHRYVE</sequence>
<dbReference type="Proteomes" id="UP000186922">
    <property type="component" value="Unassembled WGS sequence"/>
</dbReference>
<keyword evidence="1" id="KW-0732">Signal</keyword>
<accession>A0A1D1UPC6</accession>
<organism evidence="2 3">
    <name type="scientific">Ramazzottius varieornatus</name>
    <name type="common">Water bear</name>
    <name type="synonym">Tardigrade</name>
    <dbReference type="NCBI Taxonomy" id="947166"/>
    <lineage>
        <taxon>Eukaryota</taxon>
        <taxon>Metazoa</taxon>
        <taxon>Ecdysozoa</taxon>
        <taxon>Tardigrada</taxon>
        <taxon>Eutardigrada</taxon>
        <taxon>Parachela</taxon>
        <taxon>Hypsibioidea</taxon>
        <taxon>Ramazzottiidae</taxon>
        <taxon>Ramazzottius</taxon>
    </lineage>
</organism>
<evidence type="ECO:0000313" key="3">
    <source>
        <dbReference type="Proteomes" id="UP000186922"/>
    </source>
</evidence>
<reference evidence="2 3" key="1">
    <citation type="journal article" date="2016" name="Nat. Commun.">
        <title>Extremotolerant tardigrade genome and improved radiotolerance of human cultured cells by tardigrade-unique protein.</title>
        <authorList>
            <person name="Hashimoto T."/>
            <person name="Horikawa D.D."/>
            <person name="Saito Y."/>
            <person name="Kuwahara H."/>
            <person name="Kozuka-Hata H."/>
            <person name="Shin-I T."/>
            <person name="Minakuchi Y."/>
            <person name="Ohishi K."/>
            <person name="Motoyama A."/>
            <person name="Aizu T."/>
            <person name="Enomoto A."/>
            <person name="Kondo K."/>
            <person name="Tanaka S."/>
            <person name="Hara Y."/>
            <person name="Koshikawa S."/>
            <person name="Sagara H."/>
            <person name="Miura T."/>
            <person name="Yokobori S."/>
            <person name="Miyagawa K."/>
            <person name="Suzuki Y."/>
            <person name="Kubo T."/>
            <person name="Oyama M."/>
            <person name="Kohara Y."/>
            <person name="Fujiyama A."/>
            <person name="Arakawa K."/>
            <person name="Katayama T."/>
            <person name="Toyoda A."/>
            <person name="Kunieda T."/>
        </authorList>
    </citation>
    <scope>NUCLEOTIDE SEQUENCE [LARGE SCALE GENOMIC DNA]</scope>
    <source>
        <strain evidence="2 3">YOKOZUNA-1</strain>
    </source>
</reference>
<feature type="signal peptide" evidence="1">
    <location>
        <begin position="1"/>
        <end position="19"/>
    </location>
</feature>
<dbReference type="AlphaFoldDB" id="A0A1D1UPC6"/>
<gene>
    <name evidence="2" type="primary">RvY_02047-1</name>
    <name evidence="2" type="synonym">RvY_02047.1</name>
    <name evidence="2" type="ORF">RvY_02047</name>
</gene>
<evidence type="ECO:0008006" key="4">
    <source>
        <dbReference type="Google" id="ProtNLM"/>
    </source>
</evidence>
<name>A0A1D1UPC6_RAMVA</name>
<evidence type="ECO:0000313" key="2">
    <source>
        <dbReference type="EMBL" id="GAU89502.1"/>
    </source>
</evidence>
<protein>
    <recommendedName>
        <fullName evidence="4">DDE Tnp4 domain-containing protein</fullName>
    </recommendedName>
</protein>
<dbReference type="EMBL" id="BDGG01000001">
    <property type="protein sequence ID" value="GAU89502.1"/>
    <property type="molecule type" value="Genomic_DNA"/>
</dbReference>
<feature type="chain" id="PRO_5008897451" description="DDE Tnp4 domain-containing protein" evidence="1">
    <location>
        <begin position="20"/>
        <end position="80"/>
    </location>
</feature>